<evidence type="ECO:0000259" key="1">
    <source>
        <dbReference type="SMART" id="SM00833"/>
    </source>
</evidence>
<feature type="domain" description="CobW C-terminal" evidence="1">
    <location>
        <begin position="237"/>
        <end position="327"/>
    </location>
</feature>
<evidence type="ECO:0000313" key="2">
    <source>
        <dbReference type="EMBL" id="SFH91540.1"/>
    </source>
</evidence>
<sequence length="358" mass="38725">MRTPLVLLTGVDTVTLEATMVAMLFDLPHAVAVRHVIDVEAQVLRRTVGDLAGVVEREEIALEHACVSCALREDVIPTLERVARDGRWATVLAALPVGAEAAQVCNVMSWDTRLARHLRIASVVAALEGSDLVEDLVGNALLVERGHHTSHEDRRGVGEVTAAMIEYADLVVVAGQAEAAGLDLVRALARPDALVLRGLEEVDGSHLGSDLHRHGETLAWSAAVRRDPLPAVDSPWVWARSLTSRRPSHPGRLLDRLDELGGGRHRSRGCFWLPTRPGRALVWDGAGGQLSVGHGEPWGRRRPHTRLDLAGVGVAPGHLQRSFEDLLLERADASVGAATWDVPEDGFEPWLGPIRIVA</sequence>
<dbReference type="STRING" id="1005945.SAMN05216561_103131"/>
<dbReference type="PANTHER" id="PTHR43603:SF1">
    <property type="entry name" value="ZINC-REGULATED GTPASE METALLOPROTEIN ACTIVATOR 1"/>
    <property type="match status" value="1"/>
</dbReference>
<dbReference type="RefSeq" id="WP_246166392.1">
    <property type="nucleotide sequence ID" value="NZ_BKAF01000020.1"/>
</dbReference>
<dbReference type="InterPro" id="IPR051927">
    <property type="entry name" value="Zn_Chap_cDPG_Synth"/>
</dbReference>
<protein>
    <submittedName>
        <fullName evidence="2">GTPase, G3E family</fullName>
    </submittedName>
</protein>
<dbReference type="Gene3D" id="3.40.50.300">
    <property type="entry name" value="P-loop containing nucleotide triphosphate hydrolases"/>
    <property type="match status" value="1"/>
</dbReference>
<dbReference type="Pfam" id="PF02492">
    <property type="entry name" value="cobW"/>
    <property type="match status" value="1"/>
</dbReference>
<dbReference type="InterPro" id="IPR027417">
    <property type="entry name" value="P-loop_NTPase"/>
</dbReference>
<dbReference type="SMART" id="SM00833">
    <property type="entry name" value="CobW_C"/>
    <property type="match status" value="1"/>
</dbReference>
<dbReference type="AlphaFoldDB" id="A0A1I3DXT2"/>
<dbReference type="InterPro" id="IPR011629">
    <property type="entry name" value="CobW-like_C"/>
</dbReference>
<dbReference type="Proteomes" id="UP000198649">
    <property type="component" value="Unassembled WGS sequence"/>
</dbReference>
<gene>
    <name evidence="2" type="ORF">SAMN05216561_103131</name>
</gene>
<dbReference type="PANTHER" id="PTHR43603">
    <property type="entry name" value="COBW DOMAIN-CONTAINING PROTEIN DDB_G0274527"/>
    <property type="match status" value="1"/>
</dbReference>
<accession>A0A1I3DXT2</accession>
<dbReference type="InterPro" id="IPR003495">
    <property type="entry name" value="CobW/HypB/UreG_nucleotide-bd"/>
</dbReference>
<dbReference type="Pfam" id="PF07683">
    <property type="entry name" value="CobW_C"/>
    <property type="match status" value="1"/>
</dbReference>
<reference evidence="2 3" key="1">
    <citation type="submission" date="2016-10" db="EMBL/GenBank/DDBJ databases">
        <authorList>
            <person name="de Groot N.N."/>
        </authorList>
    </citation>
    <scope>NUCLEOTIDE SEQUENCE [LARGE SCALE GENOMIC DNA]</scope>
    <source>
        <strain evidence="2 3">CGMCC 1.11156</strain>
    </source>
</reference>
<evidence type="ECO:0000313" key="3">
    <source>
        <dbReference type="Proteomes" id="UP000198649"/>
    </source>
</evidence>
<dbReference type="SUPFAM" id="SSF90002">
    <property type="entry name" value="Hypothetical protein YjiA, C-terminal domain"/>
    <property type="match status" value="1"/>
</dbReference>
<organism evidence="2 3">
    <name type="scientific">Nocardioides psychrotolerans</name>
    <dbReference type="NCBI Taxonomy" id="1005945"/>
    <lineage>
        <taxon>Bacteria</taxon>
        <taxon>Bacillati</taxon>
        <taxon>Actinomycetota</taxon>
        <taxon>Actinomycetes</taxon>
        <taxon>Propionibacteriales</taxon>
        <taxon>Nocardioidaceae</taxon>
        <taxon>Nocardioides</taxon>
    </lineage>
</organism>
<dbReference type="EMBL" id="FOQG01000003">
    <property type="protein sequence ID" value="SFH91540.1"/>
    <property type="molecule type" value="Genomic_DNA"/>
</dbReference>
<keyword evidence="3" id="KW-1185">Reference proteome</keyword>
<name>A0A1I3DXT2_9ACTN</name>
<proteinExistence type="predicted"/>